<evidence type="ECO:0000313" key="1">
    <source>
        <dbReference type="EMBL" id="KAG0681156.1"/>
    </source>
</evidence>
<proteinExistence type="predicted"/>
<sequence length="66" mass="7079">PSVDVRILSGIKKLDRALSGGKGFKSGIYDISTTIGPVGLGCYEILFNIIINNLTNNNNNNNSKIL</sequence>
<accession>A0A9P7BDY4</accession>
<gene>
    <name evidence="1" type="ORF">C6P40_005461</name>
</gene>
<evidence type="ECO:0000313" key="2">
    <source>
        <dbReference type="Proteomes" id="UP000697127"/>
    </source>
</evidence>
<keyword evidence="2" id="KW-1185">Reference proteome</keyword>
<dbReference type="EMBL" id="PUHW01000966">
    <property type="protein sequence ID" value="KAG0681156.1"/>
    <property type="molecule type" value="Genomic_DNA"/>
</dbReference>
<feature type="non-terminal residue" evidence="1">
    <location>
        <position position="1"/>
    </location>
</feature>
<protein>
    <submittedName>
        <fullName evidence="1">Uncharacterized protein</fullName>
    </submittedName>
</protein>
<dbReference type="Proteomes" id="UP000697127">
    <property type="component" value="Unassembled WGS sequence"/>
</dbReference>
<dbReference type="AlphaFoldDB" id="A0A9P7BDY4"/>
<feature type="non-terminal residue" evidence="1">
    <location>
        <position position="66"/>
    </location>
</feature>
<reference evidence="1" key="1">
    <citation type="submission" date="2020-11" db="EMBL/GenBank/DDBJ databases">
        <title>Kefir isolates.</title>
        <authorList>
            <person name="Marcisauskas S."/>
            <person name="Kim Y."/>
            <person name="Blasche S."/>
        </authorList>
    </citation>
    <scope>NUCLEOTIDE SEQUENCE</scope>
    <source>
        <strain evidence="1">Olga-1</strain>
    </source>
</reference>
<organism evidence="1 2">
    <name type="scientific">Pichia californica</name>
    <dbReference type="NCBI Taxonomy" id="460514"/>
    <lineage>
        <taxon>Eukaryota</taxon>
        <taxon>Fungi</taxon>
        <taxon>Dikarya</taxon>
        <taxon>Ascomycota</taxon>
        <taxon>Saccharomycotina</taxon>
        <taxon>Pichiomycetes</taxon>
        <taxon>Pichiales</taxon>
        <taxon>Pichiaceae</taxon>
        <taxon>Pichia</taxon>
    </lineage>
</organism>
<comment type="caution">
    <text evidence="1">The sequence shown here is derived from an EMBL/GenBank/DDBJ whole genome shotgun (WGS) entry which is preliminary data.</text>
</comment>
<name>A0A9P7BDY4_9ASCO</name>